<dbReference type="GO" id="GO:0003723">
    <property type="term" value="F:RNA binding"/>
    <property type="evidence" value="ECO:0007669"/>
    <property type="project" value="UniProtKB-UniRule"/>
</dbReference>
<dbReference type="OrthoDB" id="340227at2759"/>
<evidence type="ECO:0000256" key="2">
    <source>
        <dbReference type="PROSITE-ProRule" id="PRU00332"/>
    </source>
</evidence>
<evidence type="ECO:0000313" key="5">
    <source>
        <dbReference type="EMBL" id="KAH7280585.1"/>
    </source>
</evidence>
<dbReference type="PROSITE" id="PS50961">
    <property type="entry name" value="HTH_LA"/>
    <property type="match status" value="1"/>
</dbReference>
<feature type="domain" description="HTH La-type RNA-binding" evidence="4">
    <location>
        <begin position="462"/>
        <end position="552"/>
    </location>
</feature>
<dbReference type="AlphaFoldDB" id="A0A8T2QAC6"/>
<proteinExistence type="predicted"/>
<feature type="compositionally biased region" description="Basic and acidic residues" evidence="3">
    <location>
        <begin position="177"/>
        <end position="199"/>
    </location>
</feature>
<dbReference type="InterPro" id="IPR006630">
    <property type="entry name" value="La_HTH"/>
</dbReference>
<sequence length="608" mass="67775">MHVLMAVLAQCTLSVEDHLSRSDSMSNAPQILGSEESGQVRHGHDRQFQHTSDDAHEVSPKVNMKANMETNETQQRSCCSEGHDELAAARGEENEECGIEPLILTQGGSDAGDISSGNSCQRVPLRDGVPDDFDGCSPKAYAVVDVDACSHRMDKLSIFEREEGLWGDLQRSSVSKGIHDRLPDDQDSNLSRDPKDQRKGKSSTGRATHKSAGWITPVFKEPEFVMEASSWPTLAEACNLKTSQTRSSSAQAELKGAPILPSLEVPSSQEQSVETSEQAYTFTTTPGLKYRQPYRKWSYGKPRFPAAEHQPVAPQGFYVPSTTRLTPSQSVKGDGFMEINNFYSGPPQVPHYNYVHYPRAGVFYSFYYNHDNSTTPFAIGNEHPVRLHCSQDYGYVNFTHTGCVHPHDPSVTQPVSSMVSPSLQMNTIDYNHPSFQGLSPCGVHYEAPYNDSTMLPSEAMTYMHALSLQKRVQNQIEYYFSDENLCKDKFLISKMDDEGYVPVSLIASFPKIKEKTSNTTLVLESMKNSTLVEVKNDKLRRYNWEWVKTMLLGLSKIQLDVSGNWSERGNGKSKASFKEGQFDSGSSLLEGRMVENSLLKQIQAKLSV</sequence>
<feature type="compositionally biased region" description="Basic and acidic residues" evidence="3">
    <location>
        <begin position="45"/>
        <end position="59"/>
    </location>
</feature>
<dbReference type="InterPro" id="IPR036388">
    <property type="entry name" value="WH-like_DNA-bd_sf"/>
</dbReference>
<dbReference type="CDD" id="cd07323">
    <property type="entry name" value="LAM"/>
    <property type="match status" value="1"/>
</dbReference>
<dbReference type="PANTHER" id="PTHR22792:SF132">
    <property type="entry name" value="LA-RELATED PROTEIN 1"/>
    <property type="match status" value="1"/>
</dbReference>
<reference evidence="5" key="1">
    <citation type="submission" date="2021-08" db="EMBL/GenBank/DDBJ databases">
        <title>WGS assembly of Ceratopteris richardii.</title>
        <authorList>
            <person name="Marchant D.B."/>
            <person name="Chen G."/>
            <person name="Jenkins J."/>
            <person name="Shu S."/>
            <person name="Leebens-Mack J."/>
            <person name="Grimwood J."/>
            <person name="Schmutz J."/>
            <person name="Soltis P."/>
            <person name="Soltis D."/>
            <person name="Chen Z.-H."/>
        </authorList>
    </citation>
    <scope>NUCLEOTIDE SEQUENCE</scope>
    <source>
        <strain evidence="5">Whitten #5841</strain>
        <tissue evidence="5">Leaf</tissue>
    </source>
</reference>
<keyword evidence="1 2" id="KW-0694">RNA-binding</keyword>
<dbReference type="GO" id="GO:0005737">
    <property type="term" value="C:cytoplasm"/>
    <property type="evidence" value="ECO:0007669"/>
    <property type="project" value="UniProtKB-ARBA"/>
</dbReference>
<dbReference type="PANTHER" id="PTHR22792">
    <property type="entry name" value="LUPUS LA PROTEIN-RELATED"/>
    <property type="match status" value="1"/>
</dbReference>
<dbReference type="Gene3D" id="1.10.10.10">
    <property type="entry name" value="Winged helix-like DNA-binding domain superfamily/Winged helix DNA-binding domain"/>
    <property type="match status" value="1"/>
</dbReference>
<gene>
    <name evidence="5" type="ORF">KP509_36G004200</name>
</gene>
<dbReference type="Proteomes" id="UP000825935">
    <property type="component" value="Chromosome 36"/>
</dbReference>
<feature type="region of interest" description="Disordered" evidence="3">
    <location>
        <begin position="35"/>
        <end position="59"/>
    </location>
</feature>
<feature type="region of interest" description="Disordered" evidence="3">
    <location>
        <begin position="176"/>
        <end position="212"/>
    </location>
</feature>
<protein>
    <recommendedName>
        <fullName evidence="4">HTH La-type RNA-binding domain-containing protein</fullName>
    </recommendedName>
</protein>
<evidence type="ECO:0000259" key="4">
    <source>
        <dbReference type="PROSITE" id="PS50961"/>
    </source>
</evidence>
<dbReference type="SUPFAM" id="SSF46785">
    <property type="entry name" value="Winged helix' DNA-binding domain"/>
    <property type="match status" value="1"/>
</dbReference>
<comment type="caution">
    <text evidence="5">The sequence shown here is derived from an EMBL/GenBank/DDBJ whole genome shotgun (WGS) entry which is preliminary data.</text>
</comment>
<name>A0A8T2QAC6_CERRI</name>
<evidence type="ECO:0000313" key="6">
    <source>
        <dbReference type="Proteomes" id="UP000825935"/>
    </source>
</evidence>
<dbReference type="SMART" id="SM00715">
    <property type="entry name" value="LA"/>
    <property type="match status" value="1"/>
</dbReference>
<dbReference type="EMBL" id="CM035441">
    <property type="protein sequence ID" value="KAH7280585.1"/>
    <property type="molecule type" value="Genomic_DNA"/>
</dbReference>
<organism evidence="5 6">
    <name type="scientific">Ceratopteris richardii</name>
    <name type="common">Triangle waterfern</name>
    <dbReference type="NCBI Taxonomy" id="49495"/>
    <lineage>
        <taxon>Eukaryota</taxon>
        <taxon>Viridiplantae</taxon>
        <taxon>Streptophyta</taxon>
        <taxon>Embryophyta</taxon>
        <taxon>Tracheophyta</taxon>
        <taxon>Polypodiopsida</taxon>
        <taxon>Polypodiidae</taxon>
        <taxon>Polypodiales</taxon>
        <taxon>Pteridineae</taxon>
        <taxon>Pteridaceae</taxon>
        <taxon>Parkerioideae</taxon>
        <taxon>Ceratopteris</taxon>
    </lineage>
</organism>
<dbReference type="Pfam" id="PF05383">
    <property type="entry name" value="La"/>
    <property type="match status" value="1"/>
</dbReference>
<evidence type="ECO:0000256" key="3">
    <source>
        <dbReference type="SAM" id="MobiDB-lite"/>
    </source>
</evidence>
<keyword evidence="6" id="KW-1185">Reference proteome</keyword>
<dbReference type="InterPro" id="IPR036390">
    <property type="entry name" value="WH_DNA-bd_sf"/>
</dbReference>
<accession>A0A8T2QAC6</accession>
<dbReference type="InterPro" id="IPR045180">
    <property type="entry name" value="La_dom_prot"/>
</dbReference>
<evidence type="ECO:0000256" key="1">
    <source>
        <dbReference type="ARBA" id="ARBA00022884"/>
    </source>
</evidence>